<dbReference type="InterPro" id="IPR050222">
    <property type="entry name" value="MATE_MdtK"/>
</dbReference>
<dbReference type="EMBL" id="JACJKY010000004">
    <property type="protein sequence ID" value="MBM6920164.1"/>
    <property type="molecule type" value="Genomic_DNA"/>
</dbReference>
<feature type="transmembrane region" description="Helical" evidence="13">
    <location>
        <begin position="136"/>
        <end position="160"/>
    </location>
</feature>
<keyword evidence="11 13" id="KW-0472">Membrane</keyword>
<feature type="transmembrane region" description="Helical" evidence="13">
    <location>
        <begin position="359"/>
        <end position="378"/>
    </location>
</feature>
<evidence type="ECO:0000256" key="12">
    <source>
        <dbReference type="ARBA" id="ARBA00031636"/>
    </source>
</evidence>
<evidence type="ECO:0000256" key="10">
    <source>
        <dbReference type="ARBA" id="ARBA00023065"/>
    </source>
</evidence>
<feature type="transmembrane region" description="Helical" evidence="13">
    <location>
        <begin position="167"/>
        <end position="186"/>
    </location>
</feature>
<protein>
    <recommendedName>
        <fullName evidence="4">Probable multidrug resistance protein NorM</fullName>
    </recommendedName>
    <alternativeName>
        <fullName evidence="12">Multidrug-efflux transporter</fullName>
    </alternativeName>
</protein>
<evidence type="ECO:0000256" key="9">
    <source>
        <dbReference type="ARBA" id="ARBA00022989"/>
    </source>
</evidence>
<comment type="subcellular location">
    <subcellularLocation>
        <location evidence="2">Cell membrane</location>
        <topology evidence="2">Multi-pass membrane protein</topology>
    </subcellularLocation>
</comment>
<keyword evidence="8 13" id="KW-0812">Transmembrane</keyword>
<gene>
    <name evidence="14" type="ORF">H6A12_03195</name>
</gene>
<evidence type="ECO:0000256" key="11">
    <source>
        <dbReference type="ARBA" id="ARBA00023136"/>
    </source>
</evidence>
<accession>A0A938X7Q4</accession>
<evidence type="ECO:0000256" key="6">
    <source>
        <dbReference type="ARBA" id="ARBA00022449"/>
    </source>
</evidence>
<dbReference type="GO" id="GO:0005886">
    <property type="term" value="C:plasma membrane"/>
    <property type="evidence" value="ECO:0007669"/>
    <property type="project" value="UniProtKB-SubCell"/>
</dbReference>
<dbReference type="PANTHER" id="PTHR43298">
    <property type="entry name" value="MULTIDRUG RESISTANCE PROTEIN NORM-RELATED"/>
    <property type="match status" value="1"/>
</dbReference>
<comment type="similarity">
    <text evidence="3">Belongs to the multi antimicrobial extrusion (MATE) (TC 2.A.66.1) family.</text>
</comment>
<dbReference type="InterPro" id="IPR002528">
    <property type="entry name" value="MATE_fam"/>
</dbReference>
<evidence type="ECO:0000256" key="7">
    <source>
        <dbReference type="ARBA" id="ARBA00022475"/>
    </source>
</evidence>
<proteinExistence type="inferred from homology"/>
<dbReference type="PANTHER" id="PTHR43298:SF2">
    <property type="entry name" value="FMN_FAD EXPORTER YEEO-RELATED"/>
    <property type="match status" value="1"/>
</dbReference>
<name>A0A938X7Q4_9FIRM</name>
<keyword evidence="15" id="KW-1185">Reference proteome</keyword>
<keyword evidence="10" id="KW-0406">Ion transport</keyword>
<evidence type="ECO:0000256" key="1">
    <source>
        <dbReference type="ARBA" id="ARBA00003408"/>
    </source>
</evidence>
<reference evidence="14" key="1">
    <citation type="submission" date="2020-08" db="EMBL/GenBank/DDBJ databases">
        <authorList>
            <person name="Cejkova D."/>
            <person name="Kubasova T."/>
            <person name="Jahodarova E."/>
            <person name="Rychlik I."/>
        </authorList>
    </citation>
    <scope>NUCLEOTIDE SEQUENCE</scope>
    <source>
        <strain evidence="14">An559</strain>
    </source>
</reference>
<dbReference type="InterPro" id="IPR048279">
    <property type="entry name" value="MdtK-like"/>
</dbReference>
<feature type="transmembrane region" description="Helical" evidence="13">
    <location>
        <begin position="98"/>
        <end position="116"/>
    </location>
</feature>
<keyword evidence="7" id="KW-1003">Cell membrane</keyword>
<evidence type="ECO:0000256" key="4">
    <source>
        <dbReference type="ARBA" id="ARBA00020268"/>
    </source>
</evidence>
<comment type="caution">
    <text evidence="14">The sequence shown here is derived from an EMBL/GenBank/DDBJ whole genome shotgun (WGS) entry which is preliminary data.</text>
</comment>
<reference evidence="14" key="2">
    <citation type="journal article" date="2021" name="Sci. Rep.">
        <title>The distribution of antibiotic resistance genes in chicken gut microbiota commensals.</title>
        <authorList>
            <person name="Juricova H."/>
            <person name="Matiasovicova J."/>
            <person name="Kubasova T."/>
            <person name="Cejkova D."/>
            <person name="Rychlik I."/>
        </authorList>
    </citation>
    <scope>NUCLEOTIDE SEQUENCE</scope>
    <source>
        <strain evidence="14">An559</strain>
    </source>
</reference>
<dbReference type="Proteomes" id="UP000774750">
    <property type="component" value="Unassembled WGS sequence"/>
</dbReference>
<dbReference type="CDD" id="cd13138">
    <property type="entry name" value="MATE_yoeA_like"/>
    <property type="match status" value="1"/>
</dbReference>
<sequence>MAKITDMTTGKPARLLVGFALPMLLGNLFQQLYSMVDTIVVGRGVGVEALASVGAAGWLDWLVLGMVIGLTQGFAILISQRFGAEDYEGLRKSVTMSMLLSAVTIVVFTVTALLIARPLLEFLNTPAQTIDGAHLYISIIYMGIPIIMTYNLLAAILRALGDSKTPLIAMVIASIINIGLDVLFVMGFGWGIAGAAIATVMAQCCSCVFCLFSVVRIPILRFQKEDWRFDGAVCKELLRLGLPVTLQNAVICGGGLVVQYIVNGFGYIFVAGVTAAHKLCGLMEQAGSSFAAAMGTFAGQNLGAKKYDRIREGIKKALLISIIIAFSIAAVVIAFGRYIVRFFISDEPEVVAQVVDAAYPYLVIMGLCLFVLYALFVYRTTLQGMGDTLIPMVSGIMELFMRIGMVLLLSAVAGKYGVYFAEVGAWIGAAVLLMIAYYWRIGKICPKQKTNIIA</sequence>
<dbReference type="RefSeq" id="WP_204444684.1">
    <property type="nucleotide sequence ID" value="NZ_JACJKY010000004.1"/>
</dbReference>
<evidence type="ECO:0000256" key="8">
    <source>
        <dbReference type="ARBA" id="ARBA00022692"/>
    </source>
</evidence>
<evidence type="ECO:0000256" key="13">
    <source>
        <dbReference type="SAM" id="Phobius"/>
    </source>
</evidence>
<dbReference type="NCBIfam" id="TIGR00797">
    <property type="entry name" value="matE"/>
    <property type="match status" value="1"/>
</dbReference>
<evidence type="ECO:0000256" key="2">
    <source>
        <dbReference type="ARBA" id="ARBA00004651"/>
    </source>
</evidence>
<evidence type="ECO:0000256" key="5">
    <source>
        <dbReference type="ARBA" id="ARBA00022448"/>
    </source>
</evidence>
<dbReference type="AlphaFoldDB" id="A0A938X7Q4"/>
<dbReference type="Pfam" id="PF01554">
    <property type="entry name" value="MatE"/>
    <property type="match status" value="2"/>
</dbReference>
<keyword evidence="9 13" id="KW-1133">Transmembrane helix</keyword>
<dbReference type="PIRSF" id="PIRSF006603">
    <property type="entry name" value="DinF"/>
    <property type="match status" value="1"/>
</dbReference>
<evidence type="ECO:0000313" key="15">
    <source>
        <dbReference type="Proteomes" id="UP000774750"/>
    </source>
</evidence>
<keyword evidence="5" id="KW-0813">Transport</keyword>
<dbReference type="GO" id="GO:0042910">
    <property type="term" value="F:xenobiotic transmembrane transporter activity"/>
    <property type="evidence" value="ECO:0007669"/>
    <property type="project" value="InterPro"/>
</dbReference>
<feature type="transmembrane region" description="Helical" evidence="13">
    <location>
        <begin position="58"/>
        <end position="78"/>
    </location>
</feature>
<feature type="transmembrane region" description="Helical" evidence="13">
    <location>
        <begin position="317"/>
        <end position="339"/>
    </location>
</feature>
<comment type="function">
    <text evidence="1">Multidrug efflux pump.</text>
</comment>
<keyword evidence="6" id="KW-0050">Antiport</keyword>
<dbReference type="GO" id="GO:0006811">
    <property type="term" value="P:monoatomic ion transport"/>
    <property type="evidence" value="ECO:0007669"/>
    <property type="project" value="UniProtKB-KW"/>
</dbReference>
<feature type="transmembrane region" description="Helical" evidence="13">
    <location>
        <begin position="390"/>
        <end position="412"/>
    </location>
</feature>
<dbReference type="GO" id="GO:0015297">
    <property type="term" value="F:antiporter activity"/>
    <property type="evidence" value="ECO:0007669"/>
    <property type="project" value="UniProtKB-KW"/>
</dbReference>
<feature type="transmembrane region" description="Helical" evidence="13">
    <location>
        <begin position="418"/>
        <end position="439"/>
    </location>
</feature>
<feature type="transmembrane region" description="Helical" evidence="13">
    <location>
        <begin position="192"/>
        <end position="215"/>
    </location>
</feature>
<evidence type="ECO:0000313" key="14">
    <source>
        <dbReference type="EMBL" id="MBM6920164.1"/>
    </source>
</evidence>
<evidence type="ECO:0000256" key="3">
    <source>
        <dbReference type="ARBA" id="ARBA00010199"/>
    </source>
</evidence>
<organism evidence="14 15">
    <name type="scientific">Merdimmobilis hominis</name>
    <dbReference type="NCBI Taxonomy" id="2897707"/>
    <lineage>
        <taxon>Bacteria</taxon>
        <taxon>Bacillati</taxon>
        <taxon>Bacillota</taxon>
        <taxon>Clostridia</taxon>
        <taxon>Eubacteriales</taxon>
        <taxon>Oscillospiraceae</taxon>
        <taxon>Merdimmobilis</taxon>
    </lineage>
</organism>